<keyword evidence="1" id="KW-1133">Transmembrane helix</keyword>
<feature type="transmembrane region" description="Helical" evidence="1">
    <location>
        <begin position="12"/>
        <end position="36"/>
    </location>
</feature>
<keyword evidence="1" id="KW-0812">Transmembrane</keyword>
<dbReference type="RefSeq" id="WP_054464188.1">
    <property type="nucleotide sequence ID" value="NZ_CP159837.1"/>
</dbReference>
<dbReference type="AlphaFoldDB" id="A0AAU8JB72"/>
<dbReference type="EMBL" id="CP159837">
    <property type="protein sequence ID" value="XCM36040.1"/>
    <property type="molecule type" value="Genomic_DNA"/>
</dbReference>
<evidence type="ECO:0000256" key="1">
    <source>
        <dbReference type="SAM" id="Phobius"/>
    </source>
</evidence>
<reference evidence="2" key="1">
    <citation type="submission" date="2024-07" db="EMBL/GenBank/DDBJ databases">
        <authorList>
            <person name="Kim Y.J."/>
            <person name="Jeong J.Y."/>
        </authorList>
    </citation>
    <scope>NUCLEOTIDE SEQUENCE</scope>
    <source>
        <strain evidence="2">GIHE-MW2</strain>
    </source>
</reference>
<evidence type="ECO:0000313" key="2">
    <source>
        <dbReference type="EMBL" id="XCM36040.1"/>
    </source>
</evidence>
<organism evidence="2">
    <name type="scientific">Planktothricoides raciborskii GIHE-MW2</name>
    <dbReference type="NCBI Taxonomy" id="2792601"/>
    <lineage>
        <taxon>Bacteria</taxon>
        <taxon>Bacillati</taxon>
        <taxon>Cyanobacteriota</taxon>
        <taxon>Cyanophyceae</taxon>
        <taxon>Oscillatoriophycideae</taxon>
        <taxon>Oscillatoriales</taxon>
        <taxon>Oscillatoriaceae</taxon>
        <taxon>Planktothricoides</taxon>
    </lineage>
</organism>
<proteinExistence type="predicted"/>
<gene>
    <name evidence="2" type="ORF">ABWT76_004769</name>
</gene>
<feature type="transmembrane region" description="Helical" evidence="1">
    <location>
        <begin position="66"/>
        <end position="89"/>
    </location>
</feature>
<accession>A0AAU8JB72</accession>
<name>A0AAU8JB72_9CYAN</name>
<sequence>MSILPSFLRSLFLTTLVSFMAPSLLLGLLFLCIYLLSYLPGLQGFTQFSGDRLLQFLIVFGSGDPWQGVLAIALSCGLVGGLFDTYAFYQYHNIHPNN</sequence>
<keyword evidence="1" id="KW-0472">Membrane</keyword>
<protein>
    <submittedName>
        <fullName evidence="2">Uncharacterized protein</fullName>
    </submittedName>
</protein>